<evidence type="ECO:0000313" key="1">
    <source>
        <dbReference type="Proteomes" id="UP000515159"/>
    </source>
</evidence>
<evidence type="ECO:0000313" key="2">
    <source>
        <dbReference type="RefSeq" id="XP_033796065.1"/>
    </source>
</evidence>
<protein>
    <submittedName>
        <fullName evidence="2">Endonuclease/exonuclease/phosphatase family domain-containing protein 1-like isoform X1</fullName>
    </submittedName>
</protein>
<gene>
    <name evidence="2" type="primary">LOC117358675</name>
</gene>
<organism evidence="1 2">
    <name type="scientific">Geotrypetes seraphini</name>
    <name type="common">Gaboon caecilian</name>
    <name type="synonym">Caecilia seraphini</name>
    <dbReference type="NCBI Taxonomy" id="260995"/>
    <lineage>
        <taxon>Eukaryota</taxon>
        <taxon>Metazoa</taxon>
        <taxon>Chordata</taxon>
        <taxon>Craniata</taxon>
        <taxon>Vertebrata</taxon>
        <taxon>Euteleostomi</taxon>
        <taxon>Amphibia</taxon>
        <taxon>Gymnophiona</taxon>
        <taxon>Geotrypetes</taxon>
    </lineage>
</organism>
<proteinExistence type="predicted"/>
<accession>A0A6P8QJK1</accession>
<dbReference type="InterPro" id="IPR036691">
    <property type="entry name" value="Endo/exonu/phosph_ase_sf"/>
</dbReference>
<dbReference type="Proteomes" id="UP000515159">
    <property type="component" value="Chromosome 4"/>
</dbReference>
<dbReference type="KEGG" id="gsh:117358675"/>
<dbReference type="AlphaFoldDB" id="A0A6P8QJK1"/>
<dbReference type="InParanoid" id="A0A6P8QJK1"/>
<dbReference type="GeneID" id="117358675"/>
<dbReference type="RefSeq" id="XP_033796065.1">
    <property type="nucleotide sequence ID" value="XM_033940174.1"/>
</dbReference>
<dbReference type="OrthoDB" id="6237065at2759"/>
<keyword evidence="1" id="KW-1185">Reference proteome</keyword>
<name>A0A6P8QJK1_GEOSA</name>
<sequence>MLRNRFTSCSDQSFTDCSELSSSSLDGISLLAMQQVLEELAIEKICKEIETPSILALKDWPSPRGSWRYIIPECDDGAQEVERVAFMWDTTSGLELVNAITLETELVERGQQIHCKPLFGHFKIDKLNFKLLNIYLKPGKTEDISCSSAVHLQGLKPYLKEDAHVLVMGNLGSELESSAISLLQDCGFQQCIQVNMHTTGKGNILPQNTKTTRNETDTAEQDGTLLQNLASSNPSQQNINYRETENPSSNIWSSCLAQAVSTGHWGMIQDRLRSPNISDCSSTNGVFSQYCPFWVEFYRQ</sequence>
<dbReference type="Gene3D" id="3.60.10.10">
    <property type="entry name" value="Endonuclease/exonuclease/phosphatase"/>
    <property type="match status" value="1"/>
</dbReference>
<reference evidence="2" key="1">
    <citation type="submission" date="2025-08" db="UniProtKB">
        <authorList>
            <consortium name="RefSeq"/>
        </authorList>
    </citation>
    <scope>IDENTIFICATION</scope>
</reference>